<comment type="similarity">
    <text evidence="2 7 8">Belongs to the peptidase C12 family.</text>
</comment>
<keyword evidence="5 7" id="KW-0378">Hydrolase</keyword>
<dbReference type="InterPro" id="IPR036959">
    <property type="entry name" value="Peptidase_C12_UCH_sf"/>
</dbReference>
<evidence type="ECO:0000256" key="6">
    <source>
        <dbReference type="ARBA" id="ARBA00022807"/>
    </source>
</evidence>
<feature type="active site" description="Nucleophile" evidence="7">
    <location>
        <position position="129"/>
    </location>
</feature>
<evidence type="ECO:0000256" key="2">
    <source>
        <dbReference type="ARBA" id="ARBA00009326"/>
    </source>
</evidence>
<feature type="site" description="Transition state stabilizer" evidence="7">
    <location>
        <position position="123"/>
    </location>
</feature>
<dbReference type="Gene3D" id="3.40.532.10">
    <property type="entry name" value="Peptidase C12, ubiquitin carboxyl-terminal hydrolase"/>
    <property type="match status" value="1"/>
</dbReference>
<dbReference type="InterPro" id="IPR038765">
    <property type="entry name" value="Papain-like_cys_pep_sf"/>
</dbReference>
<proteinExistence type="inferred from homology"/>
<dbReference type="EMBL" id="KN848064">
    <property type="protein sequence ID" value="KIY01760.1"/>
    <property type="molecule type" value="Genomic_DNA"/>
</dbReference>
<dbReference type="PRINTS" id="PR00707">
    <property type="entry name" value="UBCTHYDRLASE"/>
</dbReference>
<dbReference type="OrthoDB" id="427186at2759"/>
<dbReference type="GO" id="GO:0004843">
    <property type="term" value="F:cysteine-type deubiquitinase activity"/>
    <property type="evidence" value="ECO:0007669"/>
    <property type="project" value="UniProtKB-UniRule"/>
</dbReference>
<dbReference type="GO" id="GO:0006511">
    <property type="term" value="P:ubiquitin-dependent protein catabolic process"/>
    <property type="evidence" value="ECO:0007669"/>
    <property type="project" value="UniProtKB-UniRule"/>
</dbReference>
<evidence type="ECO:0000256" key="3">
    <source>
        <dbReference type="ARBA" id="ARBA00022670"/>
    </source>
</evidence>
<dbReference type="MEROPS" id="C12.002"/>
<evidence type="ECO:0000313" key="11">
    <source>
        <dbReference type="Proteomes" id="UP000053411"/>
    </source>
</evidence>
<dbReference type="GO" id="GO:0005737">
    <property type="term" value="C:cytoplasm"/>
    <property type="evidence" value="ECO:0007669"/>
    <property type="project" value="TreeGrafter"/>
</dbReference>
<protein>
    <recommendedName>
        <fullName evidence="8">Ubiquitin carboxyl-terminal hydrolase</fullName>
        <ecNumber evidence="8">3.4.19.12</ecNumber>
    </recommendedName>
</protein>
<dbReference type="PANTHER" id="PTHR10589:SF17">
    <property type="entry name" value="UBIQUITIN CARBOXYL-TERMINAL HYDROLASE"/>
    <property type="match status" value="1"/>
</dbReference>
<feature type="active site" description="Proton donor" evidence="7">
    <location>
        <position position="203"/>
    </location>
</feature>
<evidence type="ECO:0000256" key="1">
    <source>
        <dbReference type="ARBA" id="ARBA00000707"/>
    </source>
</evidence>
<evidence type="ECO:0000256" key="4">
    <source>
        <dbReference type="ARBA" id="ARBA00022786"/>
    </source>
</evidence>
<name>A0A0D2KEJ2_9EURO</name>
<evidence type="ECO:0000256" key="7">
    <source>
        <dbReference type="PROSITE-ProRule" id="PRU01393"/>
    </source>
</evidence>
<dbReference type="AlphaFoldDB" id="A0A0D2KEJ2"/>
<dbReference type="CDD" id="cd09616">
    <property type="entry name" value="Peptidase_C12_UCH_L1_L3"/>
    <property type="match status" value="1"/>
</dbReference>
<dbReference type="SUPFAM" id="SSF54001">
    <property type="entry name" value="Cysteine proteinases"/>
    <property type="match status" value="1"/>
</dbReference>
<sequence>MAEAAQKKMFVPLGKRSPHTLKMTKNTLRQQPPLTAGVYVPENNPEVMTNLVHELGLSQSLQFHDVYSLTEPSLLEFLPRPAIALLLVFPVTSTYEKFRAEEDSSREEYAGSGDKEPVIWFKQTIGNACGLIGLLHAITNGEARSNIEQGSDLEKLLQEAVPLKPAARADLLYNSPTLEAAHATAAAKGDTEAPEAEANVDLHFVAFVKDKDGYLWEMDGSRKGPLKRGFLGPDDDVLSDKGQELGVRAFLKREEEASGGELRFSVIMLGPSFV</sequence>
<keyword evidence="4 7" id="KW-0833">Ubl conjugation pathway</keyword>
<dbReference type="RefSeq" id="XP_016635882.1">
    <property type="nucleotide sequence ID" value="XM_016772412.1"/>
</dbReference>
<comment type="catalytic activity">
    <reaction evidence="1 7 8">
        <text>Thiol-dependent hydrolysis of ester, thioester, amide, peptide and isopeptide bonds formed by the C-terminal Gly of ubiquitin (a 76-residue protein attached to proteins as an intracellular targeting signal).</text>
        <dbReference type="EC" id="3.4.19.12"/>
    </reaction>
</comment>
<dbReference type="Pfam" id="PF01088">
    <property type="entry name" value="Peptidase_C12"/>
    <property type="match status" value="1"/>
</dbReference>
<keyword evidence="3 7" id="KW-0645">Protease</keyword>
<dbReference type="PANTHER" id="PTHR10589">
    <property type="entry name" value="UBIQUITIN CARBOXYL-TERMINAL HYDROLASE"/>
    <property type="match status" value="1"/>
</dbReference>
<dbReference type="STRING" id="1442371.A0A0D2KEJ2"/>
<dbReference type="VEuPathDB" id="FungiDB:Z520_01898"/>
<dbReference type="Proteomes" id="UP000053411">
    <property type="component" value="Unassembled WGS sequence"/>
</dbReference>
<dbReference type="GO" id="GO:0016579">
    <property type="term" value="P:protein deubiquitination"/>
    <property type="evidence" value="ECO:0007669"/>
    <property type="project" value="TreeGrafter"/>
</dbReference>
<reference evidence="10 11" key="1">
    <citation type="submission" date="2015-01" db="EMBL/GenBank/DDBJ databases">
        <title>The Genome Sequence of Fonsecaea multimorphosa CBS 102226.</title>
        <authorList>
            <consortium name="The Broad Institute Genomics Platform"/>
            <person name="Cuomo C."/>
            <person name="de Hoog S."/>
            <person name="Gorbushina A."/>
            <person name="Stielow B."/>
            <person name="Teixiera M."/>
            <person name="Abouelleil A."/>
            <person name="Chapman S.B."/>
            <person name="Priest M."/>
            <person name="Young S.K."/>
            <person name="Wortman J."/>
            <person name="Nusbaum C."/>
            <person name="Birren B."/>
        </authorList>
    </citation>
    <scope>NUCLEOTIDE SEQUENCE [LARGE SCALE GENOMIC DNA]</scope>
    <source>
        <strain evidence="10 11">CBS 102226</strain>
    </source>
</reference>
<dbReference type="InterPro" id="IPR001578">
    <property type="entry name" value="Peptidase_C12_UCH"/>
</dbReference>
<gene>
    <name evidence="10" type="ORF">Z520_01898</name>
</gene>
<dbReference type="PROSITE" id="PS52048">
    <property type="entry name" value="UCH_DOMAIN"/>
    <property type="match status" value="1"/>
</dbReference>
<evidence type="ECO:0000256" key="8">
    <source>
        <dbReference type="RuleBase" id="RU361215"/>
    </source>
</evidence>
<keyword evidence="11" id="KW-1185">Reference proteome</keyword>
<dbReference type="EC" id="3.4.19.12" evidence="8"/>
<feature type="site" description="Important for enzyme activity" evidence="7">
    <location>
        <position position="219"/>
    </location>
</feature>
<accession>A0A0D2KEJ2</accession>
<dbReference type="GeneID" id="27707644"/>
<organism evidence="10 11">
    <name type="scientific">Fonsecaea multimorphosa CBS 102226</name>
    <dbReference type="NCBI Taxonomy" id="1442371"/>
    <lineage>
        <taxon>Eukaryota</taxon>
        <taxon>Fungi</taxon>
        <taxon>Dikarya</taxon>
        <taxon>Ascomycota</taxon>
        <taxon>Pezizomycotina</taxon>
        <taxon>Eurotiomycetes</taxon>
        <taxon>Chaetothyriomycetidae</taxon>
        <taxon>Chaetothyriales</taxon>
        <taxon>Herpotrichiellaceae</taxon>
        <taxon>Fonsecaea</taxon>
    </lineage>
</organism>
<dbReference type="FunFam" id="3.40.532.10:FF:000008">
    <property type="entry name" value="Ubiquitin carboxyl-terminal hydrolase"/>
    <property type="match status" value="1"/>
</dbReference>
<evidence type="ECO:0000313" key="10">
    <source>
        <dbReference type="EMBL" id="KIY01760.1"/>
    </source>
</evidence>
<evidence type="ECO:0000256" key="5">
    <source>
        <dbReference type="ARBA" id="ARBA00022801"/>
    </source>
</evidence>
<feature type="domain" description="UCH catalytic" evidence="9">
    <location>
        <begin position="37"/>
        <end position="271"/>
    </location>
</feature>
<evidence type="ECO:0000259" key="9">
    <source>
        <dbReference type="PROSITE" id="PS52048"/>
    </source>
</evidence>
<keyword evidence="6 7" id="KW-0788">Thiol protease</keyword>